<dbReference type="InterPro" id="IPR039556">
    <property type="entry name" value="ICL/PEPM"/>
</dbReference>
<sequence>MTTFNLLARLSQNKALLAPGAYDAISALLVEQAGFEAIYMSGASIAYTQLGRPDIGLVTATQVADTIARVRDRVSIPLIVDADTGFGNALNVKHTVRLFERMGANALQLEDQTSPKRCGHLSGKELVAASDMVGKIKAAVDARSKTETLVIARTDAIAVEGFERALERAEQYRLAGADILFVEAPQSLDQMQAICRAFPGTPLLANMVEGGKTPLLTCDQLSDMGYRLVIAPGSMVRVHAFIAQQFLQSLKANGTTALFRDRMLDFKQINELLGLPDLMDEGAHYEGRGQEAAE</sequence>
<organism evidence="1 2">
    <name type="scientific">Candidatus Phycosocius bacilliformis</name>
    <dbReference type="NCBI Taxonomy" id="1445552"/>
    <lineage>
        <taxon>Bacteria</taxon>
        <taxon>Pseudomonadati</taxon>
        <taxon>Pseudomonadota</taxon>
        <taxon>Alphaproteobacteria</taxon>
        <taxon>Caulobacterales</taxon>
        <taxon>Caulobacterales incertae sedis</taxon>
        <taxon>Candidatus Phycosocius</taxon>
    </lineage>
</organism>
<dbReference type="AlphaFoldDB" id="A0A2P2EDN4"/>
<keyword evidence="2" id="KW-1185">Reference proteome</keyword>
<keyword evidence="1" id="KW-0456">Lyase</keyword>
<dbReference type="SUPFAM" id="SSF51621">
    <property type="entry name" value="Phosphoenolpyruvate/pyruvate domain"/>
    <property type="match status" value="1"/>
</dbReference>
<dbReference type="OrthoDB" id="9771433at2"/>
<comment type="caution">
    <text evidence="1">The sequence shown here is derived from an EMBL/GenBank/DDBJ whole genome shotgun (WGS) entry which is preliminary data.</text>
</comment>
<dbReference type="InterPro" id="IPR018523">
    <property type="entry name" value="Isocitrate_lyase_ph_CS"/>
</dbReference>
<name>A0A2P2EDN4_9PROT</name>
<evidence type="ECO:0000313" key="2">
    <source>
        <dbReference type="Proteomes" id="UP000245086"/>
    </source>
</evidence>
<accession>A0A2P2EDN4</accession>
<dbReference type="Gene3D" id="3.20.20.60">
    <property type="entry name" value="Phosphoenolpyruvate-binding domains"/>
    <property type="match status" value="1"/>
</dbReference>
<dbReference type="InterPro" id="IPR040442">
    <property type="entry name" value="Pyrv_kinase-like_dom_sf"/>
</dbReference>
<dbReference type="EMBL" id="BFBR01000011">
    <property type="protein sequence ID" value="GBF59179.1"/>
    <property type="molecule type" value="Genomic_DNA"/>
</dbReference>
<reference evidence="1 2" key="1">
    <citation type="journal article" date="2018" name="Genome Announc.">
        <title>Draft Genome Sequence of "Candidatus Phycosocius bacilliformis," an Alphaproteobacterial Ectosymbiont of the Hydrocarbon-Producing Green Alga Botryococcus braunii.</title>
        <authorList>
            <person name="Tanabe Y."/>
            <person name="Yamaguchi H."/>
            <person name="Watanabe M.M."/>
        </authorList>
    </citation>
    <scope>NUCLEOTIDE SEQUENCE [LARGE SCALE GENOMIC DNA]</scope>
    <source>
        <strain evidence="1 2">BOTRYCO-2</strain>
    </source>
</reference>
<protein>
    <submittedName>
        <fullName evidence="1">2,3-dimethylmalate lyase</fullName>
        <ecNumber evidence="1">4.1.3.32</ecNumber>
    </submittedName>
</protein>
<dbReference type="InterPro" id="IPR015813">
    <property type="entry name" value="Pyrv/PenolPyrv_kinase-like_dom"/>
</dbReference>
<gene>
    <name evidence="1" type="primary">Dml</name>
    <name evidence="1" type="ORF">PbB2_02871</name>
</gene>
<dbReference type="EC" id="4.1.3.32" evidence="1"/>
<dbReference type="CDD" id="cd00377">
    <property type="entry name" value="ICL_PEPM"/>
    <property type="match status" value="1"/>
</dbReference>
<dbReference type="PROSITE" id="PS00161">
    <property type="entry name" value="ISOCITRATE_LYASE"/>
    <property type="match status" value="1"/>
</dbReference>
<dbReference type="RefSeq" id="WP_108986076.1">
    <property type="nucleotide sequence ID" value="NZ_BFBR01000011.1"/>
</dbReference>
<evidence type="ECO:0000313" key="1">
    <source>
        <dbReference type="EMBL" id="GBF59179.1"/>
    </source>
</evidence>
<dbReference type="PANTHER" id="PTHR42905:SF5">
    <property type="entry name" value="CARBOXYVINYL-CARBOXYPHOSPHONATE PHOSPHORYLMUTASE, CHLOROPLASTIC"/>
    <property type="match status" value="1"/>
</dbReference>
<dbReference type="Proteomes" id="UP000245086">
    <property type="component" value="Unassembled WGS sequence"/>
</dbReference>
<dbReference type="Pfam" id="PF13714">
    <property type="entry name" value="PEP_mutase"/>
    <property type="match status" value="1"/>
</dbReference>
<dbReference type="GO" id="GO:0047529">
    <property type="term" value="F:2,3-dimethylmalate lyase activity"/>
    <property type="evidence" value="ECO:0007669"/>
    <property type="project" value="UniProtKB-EC"/>
</dbReference>
<proteinExistence type="predicted"/>
<dbReference type="PANTHER" id="PTHR42905">
    <property type="entry name" value="PHOSPHOENOLPYRUVATE CARBOXYLASE"/>
    <property type="match status" value="1"/>
</dbReference>